<dbReference type="EMBL" id="JAFEKC020000022">
    <property type="protein sequence ID" value="KAK0507774.1"/>
    <property type="molecule type" value="Genomic_DNA"/>
</dbReference>
<comment type="similarity">
    <text evidence="2">Belongs to the XPG/RAD2 endonuclease family.</text>
</comment>
<dbReference type="CDD" id="cd09858">
    <property type="entry name" value="PIN_MKT1"/>
    <property type="match status" value="1"/>
</dbReference>
<dbReference type="InterPro" id="IPR037314">
    <property type="entry name" value="MKT1_H3TH"/>
</dbReference>
<evidence type="ECO:0000256" key="1">
    <source>
        <dbReference type="ARBA" id="ARBA00022845"/>
    </source>
</evidence>
<evidence type="ECO:0000259" key="4">
    <source>
        <dbReference type="Pfam" id="PF12247"/>
    </source>
</evidence>
<dbReference type="PANTHER" id="PTHR11081">
    <property type="entry name" value="FLAP ENDONUCLEASE FAMILY MEMBER"/>
    <property type="match status" value="1"/>
</dbReference>
<dbReference type="Pfam" id="PF12246">
    <property type="entry name" value="MKT1_C"/>
    <property type="match status" value="1"/>
</dbReference>
<evidence type="ECO:0000259" key="3">
    <source>
        <dbReference type="Pfam" id="PF12246"/>
    </source>
</evidence>
<dbReference type="CDD" id="cd09902">
    <property type="entry name" value="H3TH_MKT1"/>
    <property type="match status" value="1"/>
</dbReference>
<comment type="caution">
    <text evidence="5">The sequence shown here is derived from an EMBL/GenBank/DDBJ whole genome shotgun (WGS) entry which is preliminary data.</text>
</comment>
<dbReference type="InterPro" id="IPR022040">
    <property type="entry name" value="MKT1_N"/>
</dbReference>
<dbReference type="Pfam" id="PF12247">
    <property type="entry name" value="MKT1_N"/>
    <property type="match status" value="1"/>
</dbReference>
<dbReference type="InterPro" id="IPR006084">
    <property type="entry name" value="XPG/Rad2"/>
</dbReference>
<dbReference type="InterPro" id="IPR029060">
    <property type="entry name" value="PIN-like_dom_sf"/>
</dbReference>
<protein>
    <recommendedName>
        <fullName evidence="7">XPG I-region protein</fullName>
    </recommendedName>
</protein>
<evidence type="ECO:0000256" key="2">
    <source>
        <dbReference type="ARBA" id="ARBA00024023"/>
    </source>
</evidence>
<dbReference type="GO" id="GO:0006417">
    <property type="term" value="P:regulation of translation"/>
    <property type="evidence" value="ECO:0007669"/>
    <property type="project" value="UniProtKB-KW"/>
</dbReference>
<reference evidence="5" key="1">
    <citation type="submission" date="2023-03" db="EMBL/GenBank/DDBJ databases">
        <title>Complete genome of Cladonia borealis.</title>
        <authorList>
            <person name="Park H."/>
        </authorList>
    </citation>
    <scope>NUCLEOTIDE SEQUENCE</scope>
    <source>
        <strain evidence="5">ANT050790</strain>
    </source>
</reference>
<feature type="domain" description="Post-transcriptional regulator MKT1 N-terminal" evidence="4">
    <location>
        <begin position="318"/>
        <end position="407"/>
    </location>
</feature>
<dbReference type="Proteomes" id="UP001166286">
    <property type="component" value="Unassembled WGS sequence"/>
</dbReference>
<evidence type="ECO:0008006" key="7">
    <source>
        <dbReference type="Google" id="ProtNLM"/>
    </source>
</evidence>
<dbReference type="SUPFAM" id="SSF88723">
    <property type="entry name" value="PIN domain-like"/>
    <property type="match status" value="1"/>
</dbReference>
<evidence type="ECO:0000313" key="6">
    <source>
        <dbReference type="Proteomes" id="UP001166286"/>
    </source>
</evidence>
<dbReference type="AlphaFoldDB" id="A0AA39QSU5"/>
<dbReference type="Gene3D" id="3.40.50.1010">
    <property type="entry name" value="5'-nuclease"/>
    <property type="match status" value="1"/>
</dbReference>
<sequence>MGIKVFDEWSIKVTKTFDLKFLNDCTIGIDAAYFLDKVQQDPLQLALGGFSPCLEAKVVAWIHDLNAAGLKLHFVFNGLDSGIGSDPTANAARAAQINYDAFSAYEEKNADLTKQTLGEGTLPPGNQVKLAFDKGLGVSDTANVLEMLKKILHERKVPFTVAPYSALAQLVYFEAHPSQFIDAVYGPSELFCFGIDKVITQFKPEQALFDWIDRRDCLTELGNVPGHVFIDGLMLAGSTLLKKFPPFSSQTTQPSLRSIVLSVSNAGGSVARLCAQYPTDPNTKAYLDLYKRAMTRVKHHVVITAEGDVEALDKEHAPDDVHECIGLRLPEELYMYLSRGMLRPRVLNWLASARINIIQPLAGGDARKYQGLVKSQLEPMRKQALSLLTEPIHRYFHTRDIVTKLWFDPSYEGKFNMKDQPSIRDQLSKWHVRNAQIEDFSGFGMPPGSLSFALLTLSNVDFAGKTVTPKPKAGYEPLKLPNEILANVVWRFLQLRGFVNEQHQLTEWGKILETALESAGTENHQEEAVFLAIELLRLELISPDTMFLGYAGAPVNGSENDKASTMMMSRVACFGKICHNSKTYSGTLSRHLLAYQSMISNVQASLRDLIEMILVAMFLEGSIDRDRDDWMDLSLGLPFFEQHSCALGVLTMCYLDYLQAEPDPTSERVREELKTKCQEWFQNSDSRGSLNDAYRIWDSVYKGVKAAGDKVKIRKQWDETNEWLSARR</sequence>
<keyword evidence="6" id="KW-1185">Reference proteome</keyword>
<gene>
    <name evidence="5" type="ORF">JMJ35_009663</name>
</gene>
<proteinExistence type="inferred from homology"/>
<evidence type="ECO:0000313" key="5">
    <source>
        <dbReference type="EMBL" id="KAK0507774.1"/>
    </source>
</evidence>
<keyword evidence="1" id="KW-0810">Translation regulation</keyword>
<accession>A0AA39QSU5</accession>
<feature type="domain" description="Post-transcriptional regulator MKT1 C-terminal" evidence="3">
    <location>
        <begin position="491"/>
        <end position="725"/>
    </location>
</feature>
<name>A0AA39QSU5_9LECA</name>
<dbReference type="GO" id="GO:0003730">
    <property type="term" value="F:mRNA 3'-UTR binding"/>
    <property type="evidence" value="ECO:0007669"/>
    <property type="project" value="TreeGrafter"/>
</dbReference>
<dbReference type="InterPro" id="IPR022039">
    <property type="entry name" value="MKT1_C"/>
</dbReference>
<dbReference type="PANTHER" id="PTHR11081:SF32">
    <property type="entry name" value="POST-TRANSCRIPTIONAL REGULATOR MKT1"/>
    <property type="match status" value="1"/>
</dbReference>
<organism evidence="5 6">
    <name type="scientific">Cladonia borealis</name>
    <dbReference type="NCBI Taxonomy" id="184061"/>
    <lineage>
        <taxon>Eukaryota</taxon>
        <taxon>Fungi</taxon>
        <taxon>Dikarya</taxon>
        <taxon>Ascomycota</taxon>
        <taxon>Pezizomycotina</taxon>
        <taxon>Lecanoromycetes</taxon>
        <taxon>OSLEUM clade</taxon>
        <taxon>Lecanoromycetidae</taxon>
        <taxon>Lecanorales</taxon>
        <taxon>Lecanorineae</taxon>
        <taxon>Cladoniaceae</taxon>
        <taxon>Cladonia</taxon>
    </lineage>
</organism>